<protein>
    <recommendedName>
        <fullName evidence="6">HAMP domain-containing protein</fullName>
    </recommendedName>
</protein>
<proteinExistence type="predicted"/>
<keyword evidence="3" id="KW-1133">Transmembrane helix</keyword>
<name>D6TVT1_KTERA</name>
<feature type="transmembrane region" description="Helical" evidence="3">
    <location>
        <begin position="194"/>
        <end position="213"/>
    </location>
</feature>
<keyword evidence="3" id="KW-0812">Transmembrane</keyword>
<dbReference type="STRING" id="485913.Krac_5342"/>
<feature type="transmembrane region" description="Helical" evidence="3">
    <location>
        <begin position="82"/>
        <end position="100"/>
    </location>
</feature>
<evidence type="ECO:0000256" key="3">
    <source>
        <dbReference type="SAM" id="Phobius"/>
    </source>
</evidence>
<comment type="caution">
    <text evidence="4">The sequence shown here is derived from an EMBL/GenBank/DDBJ whole genome shotgun (WGS) entry which is preliminary data.</text>
</comment>
<evidence type="ECO:0000256" key="1">
    <source>
        <dbReference type="SAM" id="Coils"/>
    </source>
</evidence>
<accession>D6TVT1</accession>
<feature type="transmembrane region" description="Helical" evidence="3">
    <location>
        <begin position="56"/>
        <end position="76"/>
    </location>
</feature>
<evidence type="ECO:0000313" key="4">
    <source>
        <dbReference type="EMBL" id="EFH84314.1"/>
    </source>
</evidence>
<feature type="coiled-coil region" evidence="1">
    <location>
        <begin position="222"/>
        <end position="249"/>
    </location>
</feature>
<keyword evidence="5" id="KW-1185">Reference proteome</keyword>
<keyword evidence="3" id="KW-0472">Membrane</keyword>
<dbReference type="RefSeq" id="WP_007915744.1">
    <property type="nucleotide sequence ID" value="NZ_ADVG01000003.1"/>
</dbReference>
<evidence type="ECO:0000313" key="5">
    <source>
        <dbReference type="Proteomes" id="UP000004508"/>
    </source>
</evidence>
<gene>
    <name evidence="4" type="ORF">Krac_5342</name>
</gene>
<organism evidence="4 5">
    <name type="scientific">Ktedonobacter racemifer DSM 44963</name>
    <dbReference type="NCBI Taxonomy" id="485913"/>
    <lineage>
        <taxon>Bacteria</taxon>
        <taxon>Bacillati</taxon>
        <taxon>Chloroflexota</taxon>
        <taxon>Ktedonobacteria</taxon>
        <taxon>Ktedonobacterales</taxon>
        <taxon>Ktedonobacteraceae</taxon>
        <taxon>Ktedonobacter</taxon>
    </lineage>
</organism>
<sequence>MNTISNHPWSPGELIETQQDAPSKGLFQWWYSLTALPDASVTASVVQREAIRKSRLISVIVACLLISFTAFIPGCLALPNHYVIVADLGMMPFCIIALILNKTQKPTLAGVLLTVAFELALMLVILTSTPFDEPSLQQYELFVFGELLAVSLITPASVFAVGLFNIGFISWSLVFQTPKDPHLIAVLQTQFAPIWVRPVAVQFLVAGVTYLWVISATKAIARANQAEMIAKLEHEMADQKRDLEAGIQQILQTHVYVANGNFNARAPLTQDNVLWQIAQALNNLLIRFQRAVQAERELKRLEEAISFSVNNIQQADVDKQMPVLQPTRTSLDRMIAVLQGRTLGKASAYPSQPGSRVPPPQSNHGDWPQLRPWRNSIMSQTSNTPDMDS</sequence>
<reference evidence="4 5" key="1">
    <citation type="journal article" date="2011" name="Stand. Genomic Sci.">
        <title>Non-contiguous finished genome sequence and contextual data of the filamentous soil bacterium Ktedonobacter racemifer type strain (SOSP1-21).</title>
        <authorList>
            <person name="Chang Y.J."/>
            <person name="Land M."/>
            <person name="Hauser L."/>
            <person name="Chertkov O."/>
            <person name="Del Rio T.G."/>
            <person name="Nolan M."/>
            <person name="Copeland A."/>
            <person name="Tice H."/>
            <person name="Cheng J.F."/>
            <person name="Lucas S."/>
            <person name="Han C."/>
            <person name="Goodwin L."/>
            <person name="Pitluck S."/>
            <person name="Ivanova N."/>
            <person name="Ovchinikova G."/>
            <person name="Pati A."/>
            <person name="Chen A."/>
            <person name="Palaniappan K."/>
            <person name="Mavromatis K."/>
            <person name="Liolios K."/>
            <person name="Brettin T."/>
            <person name="Fiebig A."/>
            <person name="Rohde M."/>
            <person name="Abt B."/>
            <person name="Goker M."/>
            <person name="Detter J.C."/>
            <person name="Woyke T."/>
            <person name="Bristow J."/>
            <person name="Eisen J.A."/>
            <person name="Markowitz V."/>
            <person name="Hugenholtz P."/>
            <person name="Kyrpides N.C."/>
            <person name="Klenk H.P."/>
            <person name="Lapidus A."/>
        </authorList>
    </citation>
    <scope>NUCLEOTIDE SEQUENCE [LARGE SCALE GENOMIC DNA]</scope>
    <source>
        <strain evidence="5">DSM 44963</strain>
    </source>
</reference>
<dbReference type="EMBL" id="ADVG01000003">
    <property type="protein sequence ID" value="EFH84314.1"/>
    <property type="molecule type" value="Genomic_DNA"/>
</dbReference>
<feature type="transmembrane region" description="Helical" evidence="3">
    <location>
        <begin position="107"/>
        <end position="127"/>
    </location>
</feature>
<feature type="compositionally biased region" description="Polar residues" evidence="2">
    <location>
        <begin position="376"/>
        <end position="389"/>
    </location>
</feature>
<feature type="transmembrane region" description="Helical" evidence="3">
    <location>
        <begin position="147"/>
        <end position="174"/>
    </location>
</feature>
<keyword evidence="1" id="KW-0175">Coiled coil</keyword>
<evidence type="ECO:0008006" key="6">
    <source>
        <dbReference type="Google" id="ProtNLM"/>
    </source>
</evidence>
<evidence type="ECO:0000256" key="2">
    <source>
        <dbReference type="SAM" id="MobiDB-lite"/>
    </source>
</evidence>
<dbReference type="AlphaFoldDB" id="D6TVT1"/>
<dbReference type="Proteomes" id="UP000004508">
    <property type="component" value="Unassembled WGS sequence"/>
</dbReference>
<feature type="region of interest" description="Disordered" evidence="2">
    <location>
        <begin position="346"/>
        <end position="389"/>
    </location>
</feature>
<dbReference type="InParanoid" id="D6TVT1"/>